<evidence type="ECO:0000313" key="1">
    <source>
        <dbReference type="EMBL" id="SDD86985.1"/>
    </source>
</evidence>
<keyword evidence="2" id="KW-1185">Reference proteome</keyword>
<dbReference type="InterPro" id="IPR052934">
    <property type="entry name" value="Methyl-DNA_Rec/Restrict_Enz"/>
</dbReference>
<dbReference type="AlphaFoldDB" id="A0A1G6YBL2"/>
<proteinExistence type="predicted"/>
<dbReference type="EMBL" id="FNAF01000009">
    <property type="protein sequence ID" value="SDD86985.1"/>
    <property type="molecule type" value="Genomic_DNA"/>
</dbReference>
<name>A0A1G6YBL2_PEPNI</name>
<reference evidence="1 2" key="1">
    <citation type="submission" date="2016-10" db="EMBL/GenBank/DDBJ databases">
        <authorList>
            <person name="de Groot N.N."/>
        </authorList>
    </citation>
    <scope>NUCLEOTIDE SEQUENCE [LARGE SCALE GENOMIC DNA]</scope>
    <source>
        <strain evidence="1 2">DSM 20475</strain>
    </source>
</reference>
<dbReference type="Proteomes" id="UP000198995">
    <property type="component" value="Unassembled WGS sequence"/>
</dbReference>
<protein>
    <submittedName>
        <fullName evidence="1">5-methylcytosine-specific restriction enzyme B</fullName>
    </submittedName>
</protein>
<dbReference type="STRING" id="2741.SAMN04489866_10910"/>
<dbReference type="PANTHER" id="PTHR37291">
    <property type="entry name" value="5-METHYLCYTOSINE-SPECIFIC RESTRICTION ENZYME B"/>
    <property type="match status" value="1"/>
</dbReference>
<gene>
    <name evidence="1" type="ORF">SAMN04489866_10910</name>
</gene>
<evidence type="ECO:0000313" key="2">
    <source>
        <dbReference type="Proteomes" id="UP000198995"/>
    </source>
</evidence>
<dbReference type="PANTHER" id="PTHR37291:SF1">
    <property type="entry name" value="TYPE IV METHYL-DIRECTED RESTRICTION ENZYME ECOKMCRB SUBUNIT"/>
    <property type="match status" value="1"/>
</dbReference>
<accession>A0A1G6YBL2</accession>
<organism evidence="1 2">
    <name type="scientific">Peptococcus niger</name>
    <dbReference type="NCBI Taxonomy" id="2741"/>
    <lineage>
        <taxon>Bacteria</taxon>
        <taxon>Bacillati</taxon>
        <taxon>Bacillota</taxon>
        <taxon>Clostridia</taxon>
        <taxon>Eubacteriales</taxon>
        <taxon>Peptococcaceae</taxon>
        <taxon>Peptococcus</taxon>
    </lineage>
</organism>
<sequence length="123" mass="14487">MMNTADRSLAMIDYALRRRFSFFEMEPGFDSEGFIHYQKGLSNETLNELVNKVKDLNREISLDKSLGKGFCIGHSYFCGRDICTEEWLHAIVNYDILPMLSEYWFDDANKLQRWENILQGVFQ</sequence>